<evidence type="ECO:0000313" key="3">
    <source>
        <dbReference type="EMBL" id="MDQ0205155.1"/>
    </source>
</evidence>
<feature type="transmembrane region" description="Helical" evidence="1">
    <location>
        <begin position="53"/>
        <end position="76"/>
    </location>
</feature>
<dbReference type="EMBL" id="JAUSUE010000032">
    <property type="protein sequence ID" value="MDQ0205155.1"/>
    <property type="molecule type" value="Genomic_DNA"/>
</dbReference>
<evidence type="ECO:0000256" key="1">
    <source>
        <dbReference type="SAM" id="Phobius"/>
    </source>
</evidence>
<keyword evidence="1" id="KW-1133">Transmembrane helix</keyword>
<feature type="domain" description="YcxB-like C-terminal" evidence="2">
    <location>
        <begin position="87"/>
        <end position="148"/>
    </location>
</feature>
<name>A0ABT9YCG0_9FIRM</name>
<protein>
    <recommendedName>
        <fullName evidence="2">YcxB-like C-terminal domain-containing protein</fullName>
    </recommendedName>
</protein>
<gene>
    <name evidence="3" type="ORF">J2S01_002895</name>
</gene>
<keyword evidence="1" id="KW-0472">Membrane</keyword>
<comment type="caution">
    <text evidence="3">The sequence shown here is derived from an EMBL/GenBank/DDBJ whole genome shotgun (WGS) entry which is preliminary data.</text>
</comment>
<proteinExistence type="predicted"/>
<accession>A0ABT9YCG0</accession>
<keyword evidence="1" id="KW-0812">Transmembrane</keyword>
<reference evidence="3 4" key="1">
    <citation type="submission" date="2023-07" db="EMBL/GenBank/DDBJ databases">
        <title>Genomic Encyclopedia of Type Strains, Phase IV (KMG-IV): sequencing the most valuable type-strain genomes for metagenomic binning, comparative biology and taxonomic classification.</title>
        <authorList>
            <person name="Goeker M."/>
        </authorList>
    </citation>
    <scope>NUCLEOTIDE SEQUENCE [LARGE SCALE GENOMIC DNA]</scope>
    <source>
        <strain evidence="3 4">DSM 16980</strain>
    </source>
</reference>
<organism evidence="3 4">
    <name type="scientific">Pectinatus haikarae</name>
    <dbReference type="NCBI Taxonomy" id="349096"/>
    <lineage>
        <taxon>Bacteria</taxon>
        <taxon>Bacillati</taxon>
        <taxon>Bacillota</taxon>
        <taxon>Negativicutes</taxon>
        <taxon>Selenomonadales</taxon>
        <taxon>Selenomonadaceae</taxon>
        <taxon>Pectinatus</taxon>
    </lineage>
</organism>
<dbReference type="RefSeq" id="WP_196604417.1">
    <property type="nucleotide sequence ID" value="NZ_CP116940.1"/>
</dbReference>
<feature type="transmembrane region" description="Helical" evidence="1">
    <location>
        <begin position="29"/>
        <end position="47"/>
    </location>
</feature>
<dbReference type="InterPro" id="IPR025588">
    <property type="entry name" value="YcxB-like_C"/>
</dbReference>
<evidence type="ECO:0000313" key="4">
    <source>
        <dbReference type="Proteomes" id="UP001239167"/>
    </source>
</evidence>
<sequence>MNEKFITQTNFNRSLCRDFVNYINLHRQLWLYIAVLILISVLEYANNRSVERVGMFIIVMVTMYFISGYISAFVLAKRNGKFLKIRFYEHHMFVETENKREKVTYDTLNKIVERDKYFYLFFTRNRGAFIIEKAGFAKGSMDEFNEFIKTRLSVKSK</sequence>
<evidence type="ECO:0000259" key="2">
    <source>
        <dbReference type="Pfam" id="PF14317"/>
    </source>
</evidence>
<keyword evidence="4" id="KW-1185">Reference proteome</keyword>
<dbReference type="Proteomes" id="UP001239167">
    <property type="component" value="Unassembled WGS sequence"/>
</dbReference>
<dbReference type="Pfam" id="PF14317">
    <property type="entry name" value="YcxB"/>
    <property type="match status" value="1"/>
</dbReference>